<accession>A0ABV8G6Y4</accession>
<feature type="domain" description="Methyltransferase type 12" evidence="1">
    <location>
        <begin position="56"/>
        <end position="149"/>
    </location>
</feature>
<name>A0ABV8G6Y4_9ACTN</name>
<evidence type="ECO:0000313" key="2">
    <source>
        <dbReference type="EMBL" id="MFC4008574.1"/>
    </source>
</evidence>
<dbReference type="SUPFAM" id="SSF53335">
    <property type="entry name" value="S-adenosyl-L-methionine-dependent methyltransferases"/>
    <property type="match status" value="1"/>
</dbReference>
<reference evidence="3" key="1">
    <citation type="journal article" date="2019" name="Int. J. Syst. Evol. Microbiol.">
        <title>The Global Catalogue of Microorganisms (GCM) 10K type strain sequencing project: providing services to taxonomists for standard genome sequencing and annotation.</title>
        <authorList>
            <consortium name="The Broad Institute Genomics Platform"/>
            <consortium name="The Broad Institute Genome Sequencing Center for Infectious Disease"/>
            <person name="Wu L."/>
            <person name="Ma J."/>
        </authorList>
    </citation>
    <scope>NUCLEOTIDE SEQUENCE [LARGE SCALE GENOMIC DNA]</scope>
    <source>
        <strain evidence="3">TBRC 1276</strain>
    </source>
</reference>
<dbReference type="EC" id="2.1.1.64" evidence="2"/>
<gene>
    <name evidence="2" type="ORF">ACFOY2_15190</name>
</gene>
<sequence>MDYLTTNRANWNARVPIHVDSDFYDVNGFKANGRSILRPFEVAEVGDVSGRRLAHLQCHLGLDTLSWARLGAEVTGLDFSDAAIDQARAIAADCGIPARFVTADVYDAVEALGETYDIVYTGLGALVWLPELTRWAEAVAALLKPGGFLYLSEFHPFPQVLDEETGTTVTYDYFDRGPHVWEEPHTYTGGRLIESHTSVQFQHSIGDVVSAVAAAGLRVDFLHEHDHTLFCRFATMSGDHTGYRLPEGAPRIPLMFSLRASAGLPRLSDEAS</sequence>
<keyword evidence="2" id="KW-0489">Methyltransferase</keyword>
<dbReference type="InterPro" id="IPR013217">
    <property type="entry name" value="Methyltransf_12"/>
</dbReference>
<dbReference type="InterPro" id="IPR029063">
    <property type="entry name" value="SAM-dependent_MTases_sf"/>
</dbReference>
<dbReference type="GO" id="GO:0032259">
    <property type="term" value="P:methylation"/>
    <property type="evidence" value="ECO:0007669"/>
    <property type="project" value="UniProtKB-KW"/>
</dbReference>
<dbReference type="EC" id="2.1.1.222" evidence="2"/>
<dbReference type="EMBL" id="JBHSBI010000006">
    <property type="protein sequence ID" value="MFC4008574.1"/>
    <property type="molecule type" value="Genomic_DNA"/>
</dbReference>
<dbReference type="CDD" id="cd02440">
    <property type="entry name" value="AdoMet_MTases"/>
    <property type="match status" value="1"/>
</dbReference>
<comment type="caution">
    <text evidence="2">The sequence shown here is derived from an EMBL/GenBank/DDBJ whole genome shotgun (WGS) entry which is preliminary data.</text>
</comment>
<dbReference type="RefSeq" id="WP_379528631.1">
    <property type="nucleotide sequence ID" value="NZ_JBHSBI010000006.1"/>
</dbReference>
<protein>
    <submittedName>
        <fullName evidence="2">Class I SAM-dependent methyltransferase</fullName>
        <ecNumber evidence="2">2.1.1.222</ecNumber>
        <ecNumber evidence="2">2.1.1.64</ecNumber>
    </submittedName>
</protein>
<evidence type="ECO:0000313" key="3">
    <source>
        <dbReference type="Proteomes" id="UP001595851"/>
    </source>
</evidence>
<keyword evidence="2" id="KW-0808">Transferase</keyword>
<proteinExistence type="predicted"/>
<dbReference type="GO" id="GO:0061542">
    <property type="term" value="F:3-demethylubiquinol 3-O-methyltransferase activity"/>
    <property type="evidence" value="ECO:0007669"/>
    <property type="project" value="UniProtKB-EC"/>
</dbReference>
<dbReference type="PANTHER" id="PTHR43861">
    <property type="entry name" value="TRANS-ACONITATE 2-METHYLTRANSFERASE-RELATED"/>
    <property type="match status" value="1"/>
</dbReference>
<dbReference type="Gene3D" id="3.40.50.150">
    <property type="entry name" value="Vaccinia Virus protein VP39"/>
    <property type="match status" value="1"/>
</dbReference>
<dbReference type="GO" id="GO:0102208">
    <property type="term" value="F:2-polyprenyl-6-hydroxyphenol methylase activity"/>
    <property type="evidence" value="ECO:0007669"/>
    <property type="project" value="UniProtKB-EC"/>
</dbReference>
<keyword evidence="3" id="KW-1185">Reference proteome</keyword>
<dbReference type="Pfam" id="PF08242">
    <property type="entry name" value="Methyltransf_12"/>
    <property type="match status" value="1"/>
</dbReference>
<dbReference type="PANTHER" id="PTHR43861:SF1">
    <property type="entry name" value="TRANS-ACONITATE 2-METHYLTRANSFERASE"/>
    <property type="match status" value="1"/>
</dbReference>
<organism evidence="2 3">
    <name type="scientific">Nonomuraea purpurea</name>
    <dbReference type="NCBI Taxonomy" id="1849276"/>
    <lineage>
        <taxon>Bacteria</taxon>
        <taxon>Bacillati</taxon>
        <taxon>Actinomycetota</taxon>
        <taxon>Actinomycetes</taxon>
        <taxon>Streptosporangiales</taxon>
        <taxon>Streptosporangiaceae</taxon>
        <taxon>Nonomuraea</taxon>
    </lineage>
</organism>
<dbReference type="Proteomes" id="UP001595851">
    <property type="component" value="Unassembled WGS sequence"/>
</dbReference>
<evidence type="ECO:0000259" key="1">
    <source>
        <dbReference type="Pfam" id="PF08242"/>
    </source>
</evidence>